<dbReference type="STRING" id="363331.RM51_08470"/>
<dbReference type="PANTHER" id="PTHR43601:SF3">
    <property type="entry name" value="THIOREDOXIN, MITOCHONDRIAL"/>
    <property type="match status" value="1"/>
</dbReference>
<dbReference type="Gene3D" id="3.40.30.10">
    <property type="entry name" value="Glutaredoxin"/>
    <property type="match status" value="1"/>
</dbReference>
<dbReference type="RefSeq" id="WP_039367500.1">
    <property type="nucleotide sequence ID" value="NZ_JWTA01000005.1"/>
</dbReference>
<feature type="domain" description="Thioredoxin" evidence="2">
    <location>
        <begin position="10"/>
        <end position="133"/>
    </location>
</feature>
<evidence type="ECO:0000313" key="3">
    <source>
        <dbReference type="EMBL" id="KIC63681.1"/>
    </source>
</evidence>
<reference evidence="3 4" key="1">
    <citation type="submission" date="2014-12" db="EMBL/GenBank/DDBJ databases">
        <title>Genome sequencing of Chryseobacterium taiwanense TPW19.</title>
        <authorList>
            <person name="Tan P.W."/>
            <person name="Chan K.-G."/>
        </authorList>
    </citation>
    <scope>NUCLEOTIDE SEQUENCE [LARGE SCALE GENOMIC DNA]</scope>
    <source>
        <strain evidence="3 4">TPW19</strain>
    </source>
</reference>
<gene>
    <name evidence="3" type="ORF">RM51_08470</name>
</gene>
<name>A0A0B4DAF5_9FLAO</name>
<feature type="signal peptide" evidence="1">
    <location>
        <begin position="1"/>
        <end position="18"/>
    </location>
</feature>
<sequence>MKKLAILSSLFIGALAFAQGMKFEESNFATVLAKAKKEKKLVFIDAYTTWCGPCKLMAKNIFPLQAVGDYYNSHFVNAKIDMEKGEGIELAKKYNVKAYPTYLFVDGDGEIVHRTLGYVEEKDFIQFAKDAGDPNKRLTALKQKFENGEKNPEFLKNLAGLTIYSDTEFAGKVLERYFSVKTSLDQDDVQMLLSGAQTSDSPLYKIFQSKKADITKVIPAEQYDAIDKSIKVSTLFKKSYNKDTKTWNDNYFLTEAQKFMSKEEAEKILKKTQAGRALRDKDFATYEKLTMELYKDTSAASSAELNSIAWNFFENVSNKPSLEKALAWAQESVKKDENYANTDTLANLYNKVGDKKNAKLWAEKAIALAKSKGEDSTDTEKLLKTL</sequence>
<dbReference type="PROSITE" id="PS51352">
    <property type="entry name" value="THIOREDOXIN_2"/>
    <property type="match status" value="1"/>
</dbReference>
<dbReference type="AlphaFoldDB" id="A0A0B4DAF5"/>
<dbReference type="SUPFAM" id="SSF52833">
    <property type="entry name" value="Thioredoxin-like"/>
    <property type="match status" value="1"/>
</dbReference>
<organism evidence="3 4">
    <name type="scientific">Chryseobacterium taiwanense</name>
    <dbReference type="NCBI Taxonomy" id="363331"/>
    <lineage>
        <taxon>Bacteria</taxon>
        <taxon>Pseudomonadati</taxon>
        <taxon>Bacteroidota</taxon>
        <taxon>Flavobacteriia</taxon>
        <taxon>Flavobacteriales</taxon>
        <taxon>Weeksellaceae</taxon>
        <taxon>Chryseobacterium group</taxon>
        <taxon>Chryseobacterium</taxon>
    </lineage>
</organism>
<dbReference type="Pfam" id="PF13098">
    <property type="entry name" value="Thioredoxin_2"/>
    <property type="match status" value="1"/>
</dbReference>
<dbReference type="GO" id="GO:0045454">
    <property type="term" value="P:cell redox homeostasis"/>
    <property type="evidence" value="ECO:0007669"/>
    <property type="project" value="TreeGrafter"/>
</dbReference>
<dbReference type="SUPFAM" id="SSF81901">
    <property type="entry name" value="HCP-like"/>
    <property type="match status" value="1"/>
</dbReference>
<feature type="chain" id="PRO_5002088947" evidence="1">
    <location>
        <begin position="19"/>
        <end position="386"/>
    </location>
</feature>
<dbReference type="InterPro" id="IPR012336">
    <property type="entry name" value="Thioredoxin-like_fold"/>
</dbReference>
<dbReference type="InterPro" id="IPR036249">
    <property type="entry name" value="Thioredoxin-like_sf"/>
</dbReference>
<comment type="caution">
    <text evidence="3">The sequence shown here is derived from an EMBL/GenBank/DDBJ whole genome shotgun (WGS) entry which is preliminary data.</text>
</comment>
<keyword evidence="4" id="KW-1185">Reference proteome</keyword>
<dbReference type="CDD" id="cd02947">
    <property type="entry name" value="TRX_family"/>
    <property type="match status" value="1"/>
</dbReference>
<dbReference type="Proteomes" id="UP000031167">
    <property type="component" value="Unassembled WGS sequence"/>
</dbReference>
<evidence type="ECO:0000313" key="4">
    <source>
        <dbReference type="Proteomes" id="UP000031167"/>
    </source>
</evidence>
<proteinExistence type="predicted"/>
<evidence type="ECO:0000259" key="2">
    <source>
        <dbReference type="PROSITE" id="PS51352"/>
    </source>
</evidence>
<protein>
    <submittedName>
        <fullName evidence="3">Thiol:disulfide interchange protein</fullName>
    </submittedName>
</protein>
<dbReference type="PANTHER" id="PTHR43601">
    <property type="entry name" value="THIOREDOXIN, MITOCHONDRIAL"/>
    <property type="match status" value="1"/>
</dbReference>
<evidence type="ECO:0000256" key="1">
    <source>
        <dbReference type="SAM" id="SignalP"/>
    </source>
</evidence>
<dbReference type="OrthoDB" id="120730at2"/>
<dbReference type="EMBL" id="JWTA01000005">
    <property type="protein sequence ID" value="KIC63681.1"/>
    <property type="molecule type" value="Genomic_DNA"/>
</dbReference>
<keyword evidence="1" id="KW-0732">Signal</keyword>
<accession>A0A0B4DAF5</accession>
<dbReference type="InterPro" id="IPR013766">
    <property type="entry name" value="Thioredoxin_domain"/>
</dbReference>